<dbReference type="EMBL" id="FOFA01000016">
    <property type="protein sequence ID" value="SER36402.1"/>
    <property type="molecule type" value="Genomic_DNA"/>
</dbReference>
<dbReference type="SUPFAM" id="SSF141571">
    <property type="entry name" value="Pentapeptide repeat-like"/>
    <property type="match status" value="1"/>
</dbReference>
<gene>
    <name evidence="2" type="ORF">SAMN05421756_1163</name>
</gene>
<evidence type="ECO:0000259" key="1">
    <source>
        <dbReference type="Pfam" id="PF12867"/>
    </source>
</evidence>
<dbReference type="Gene3D" id="1.20.120.450">
    <property type="entry name" value="dinb family like domain"/>
    <property type="match status" value="2"/>
</dbReference>
<reference evidence="3" key="1">
    <citation type="submission" date="2016-10" db="EMBL/GenBank/DDBJ databases">
        <authorList>
            <person name="Varghese N."/>
            <person name="Submissions S."/>
        </authorList>
    </citation>
    <scope>NUCLEOTIDE SEQUENCE [LARGE SCALE GENOMIC DNA]</scope>
    <source>
        <strain evidence="3">CGMCC 4.6856</strain>
    </source>
</reference>
<organism evidence="2 3">
    <name type="scientific">Microlunatus flavus</name>
    <dbReference type="NCBI Taxonomy" id="1036181"/>
    <lineage>
        <taxon>Bacteria</taxon>
        <taxon>Bacillati</taxon>
        <taxon>Actinomycetota</taxon>
        <taxon>Actinomycetes</taxon>
        <taxon>Propionibacteriales</taxon>
        <taxon>Propionibacteriaceae</taxon>
        <taxon>Microlunatus</taxon>
    </lineage>
</organism>
<evidence type="ECO:0000313" key="3">
    <source>
        <dbReference type="Proteomes" id="UP000198504"/>
    </source>
</evidence>
<dbReference type="InterPro" id="IPR001646">
    <property type="entry name" value="5peptide_repeat"/>
</dbReference>
<dbReference type="Gene3D" id="2.160.20.80">
    <property type="entry name" value="E3 ubiquitin-protein ligase SopA"/>
    <property type="match status" value="1"/>
</dbReference>
<dbReference type="RefSeq" id="WP_232506568.1">
    <property type="nucleotide sequence ID" value="NZ_FOFA01000016.1"/>
</dbReference>
<dbReference type="AlphaFoldDB" id="A0A1H9NKI2"/>
<dbReference type="SUPFAM" id="SSF109854">
    <property type="entry name" value="DinB/YfiT-like putative metalloenzymes"/>
    <property type="match status" value="2"/>
</dbReference>
<dbReference type="Pfam" id="PF00805">
    <property type="entry name" value="Pentapeptide"/>
    <property type="match status" value="1"/>
</dbReference>
<dbReference type="Pfam" id="PF12867">
    <property type="entry name" value="DinB_2"/>
    <property type="match status" value="1"/>
</dbReference>
<dbReference type="InterPro" id="IPR024775">
    <property type="entry name" value="DinB-like"/>
</dbReference>
<keyword evidence="3" id="KW-1185">Reference proteome</keyword>
<feature type="domain" description="DinB-like" evidence="1">
    <location>
        <begin position="298"/>
        <end position="440"/>
    </location>
</feature>
<sequence length="456" mass="49609">MAETPWEPPLAGTEVEHLLGALDRQRATFRWKADAYGRAGLSAALATSTMTLGGLLKHLALVEDSYASIKLHGVELGEPWTSMPGSEEHGFEWSTAAADDPAWLYALYDGAVERARQAYAAALLRDGLDQAVHVGRDQGLVVSLRRLTFDLLEEYARHTGHADLLSEAAGGRVGEDPPPGWRPLGAVDDGPARQAPVPRFEDRRMAGAVIRDVDLTGADLRHVDLSGATVRAADLSGSTWHGVDLVDVTITAGDLERVTVNDVDVAELVGAELDRRDPDRPLTRPADADGFRRAWDLLERRWAETVEHARRLPPERLHASVAGEWSFVETLRHLVFATECWVGRGVRGEAYPWGPLSLPWDEAPDAMGFPRDRAARPSLDKVLALRAEAQAAVRTVVDGLTDDGLDVVPAVADGPGWPPPGHTVRQCLLTVLNEEYAHRLFAERDLAVLEEGGEGP</sequence>
<protein>
    <submittedName>
        <fullName evidence="2">Pentapeptide repeat-containing protein</fullName>
    </submittedName>
</protein>
<evidence type="ECO:0000313" key="2">
    <source>
        <dbReference type="EMBL" id="SER36402.1"/>
    </source>
</evidence>
<name>A0A1H9NKI2_9ACTN</name>
<accession>A0A1H9NKI2</accession>
<dbReference type="Pfam" id="PF04978">
    <property type="entry name" value="MST"/>
    <property type="match status" value="1"/>
</dbReference>
<dbReference type="STRING" id="1036181.SAMN05421756_1163"/>
<dbReference type="Proteomes" id="UP000198504">
    <property type="component" value="Unassembled WGS sequence"/>
</dbReference>
<proteinExistence type="predicted"/>
<dbReference type="InterPro" id="IPR034660">
    <property type="entry name" value="DinB/YfiT-like"/>
</dbReference>
<dbReference type="InterPro" id="IPR007061">
    <property type="entry name" value="MST-like"/>
</dbReference>